<dbReference type="CDD" id="cd03444">
    <property type="entry name" value="Thioesterase_II_repeat1"/>
    <property type="match status" value="1"/>
</dbReference>
<dbReference type="AlphaFoldDB" id="A0A7W2TYE8"/>
<evidence type="ECO:0000256" key="7">
    <source>
        <dbReference type="ARBA" id="ARBA00071120"/>
    </source>
</evidence>
<evidence type="ECO:0000256" key="2">
    <source>
        <dbReference type="ARBA" id="ARBA00011881"/>
    </source>
</evidence>
<dbReference type="FunFam" id="2.40.160.210:FF:000001">
    <property type="entry name" value="Acyl-CoA thioesterase II"/>
    <property type="match status" value="1"/>
</dbReference>
<dbReference type="InterPro" id="IPR029069">
    <property type="entry name" value="HotDog_dom_sf"/>
</dbReference>
<evidence type="ECO:0000256" key="5">
    <source>
        <dbReference type="ARBA" id="ARBA00038894"/>
    </source>
</evidence>
<dbReference type="GO" id="GO:0009062">
    <property type="term" value="P:fatty acid catabolic process"/>
    <property type="evidence" value="ECO:0007669"/>
    <property type="project" value="TreeGrafter"/>
</dbReference>
<evidence type="ECO:0000256" key="4">
    <source>
        <dbReference type="ARBA" id="ARBA00023098"/>
    </source>
</evidence>
<feature type="domain" description="Acyl-CoA thioesterase 2 C-terminal" evidence="9">
    <location>
        <begin position="175"/>
        <end position="277"/>
    </location>
</feature>
<evidence type="ECO:0000259" key="9">
    <source>
        <dbReference type="Pfam" id="PF02551"/>
    </source>
</evidence>
<dbReference type="GO" id="GO:0006637">
    <property type="term" value="P:acyl-CoA metabolic process"/>
    <property type="evidence" value="ECO:0007669"/>
    <property type="project" value="InterPro"/>
</dbReference>
<evidence type="ECO:0000313" key="11">
    <source>
        <dbReference type="EMBL" id="MBA6414226.1"/>
    </source>
</evidence>
<feature type="domain" description="Acyl-CoA thioesterase-like N-terminal HotDog" evidence="10">
    <location>
        <begin position="32"/>
        <end position="108"/>
    </location>
</feature>
<dbReference type="Pfam" id="PF02551">
    <property type="entry name" value="Acyl_CoA_thio"/>
    <property type="match status" value="1"/>
</dbReference>
<comment type="subunit">
    <text evidence="2">Homotetramer.</text>
</comment>
<dbReference type="SUPFAM" id="SSF54637">
    <property type="entry name" value="Thioesterase/thiol ester dehydrase-isomerase"/>
    <property type="match status" value="2"/>
</dbReference>
<keyword evidence="12" id="KW-1185">Reference proteome</keyword>
<dbReference type="GO" id="GO:0005829">
    <property type="term" value="C:cytosol"/>
    <property type="evidence" value="ECO:0007669"/>
    <property type="project" value="TreeGrafter"/>
</dbReference>
<dbReference type="InterPro" id="IPR042171">
    <property type="entry name" value="Acyl-CoA_hotdog"/>
</dbReference>
<dbReference type="EC" id="3.1.2.20" evidence="5"/>
<organism evidence="11 12">
    <name type="scientific">Sediminihaliea albiluteola</name>
    <dbReference type="NCBI Taxonomy" id="2758564"/>
    <lineage>
        <taxon>Bacteria</taxon>
        <taxon>Pseudomonadati</taxon>
        <taxon>Pseudomonadota</taxon>
        <taxon>Gammaproteobacteria</taxon>
        <taxon>Cellvibrionales</taxon>
        <taxon>Halieaceae</taxon>
        <taxon>Sediminihaliea</taxon>
    </lineage>
</organism>
<sequence>MTKHLEKLIKQLEVEAIDSYLFIGDSPRFPPRIFGGQVLAQALNAASRTVSEDRIAHSMHAYFLRPGDPSKRIVYEVDPIRDGNSFTTRRVVAKQEGKAIFNTSISFQGLEEGLEHQATAPTVPQPEDLETDAEYWERKARENPEAVHPAMLSHPIERRTIDPRDEDNPQPKEAVQHFWFRVPGNIGDDPVRHQTLLAYISDFGLLDASLLPHPYTPSSQELQVASLDHAIWFHQAVRVDEYLLYTMDSPSASGGRGMNRGSFYNREGVLIASTAQESLIRVRKPS</sequence>
<evidence type="ECO:0000313" key="12">
    <source>
        <dbReference type="Proteomes" id="UP000539350"/>
    </source>
</evidence>
<dbReference type="Pfam" id="PF13622">
    <property type="entry name" value="4HBT_3"/>
    <property type="match status" value="1"/>
</dbReference>
<accession>A0A7W2TYE8</accession>
<dbReference type="RefSeq" id="WP_182175102.1">
    <property type="nucleotide sequence ID" value="NZ_JACFXU010000018.1"/>
</dbReference>
<dbReference type="InterPro" id="IPR025652">
    <property type="entry name" value="TesB_C"/>
</dbReference>
<protein>
    <recommendedName>
        <fullName evidence="7">Acyl-CoA thioesterase 2</fullName>
        <ecNumber evidence="5">3.1.2.20</ecNumber>
    </recommendedName>
    <alternativeName>
        <fullName evidence="8">Thioesterase II</fullName>
    </alternativeName>
</protein>
<keyword evidence="4" id="KW-0443">Lipid metabolism</keyword>
<dbReference type="Proteomes" id="UP000539350">
    <property type="component" value="Unassembled WGS sequence"/>
</dbReference>
<keyword evidence="3" id="KW-0378">Hydrolase</keyword>
<evidence type="ECO:0000256" key="6">
    <source>
        <dbReference type="ARBA" id="ARBA00050943"/>
    </source>
</evidence>
<comment type="catalytic activity">
    <reaction evidence="6">
        <text>a fatty acyl-CoA + H2O = a fatty acid + CoA + H(+)</text>
        <dbReference type="Rhea" id="RHEA:16781"/>
        <dbReference type="ChEBI" id="CHEBI:15377"/>
        <dbReference type="ChEBI" id="CHEBI:15378"/>
        <dbReference type="ChEBI" id="CHEBI:28868"/>
        <dbReference type="ChEBI" id="CHEBI:57287"/>
        <dbReference type="ChEBI" id="CHEBI:77636"/>
        <dbReference type="EC" id="3.1.2.20"/>
    </reaction>
    <physiologicalReaction direction="left-to-right" evidence="6">
        <dbReference type="Rhea" id="RHEA:16782"/>
    </physiologicalReaction>
</comment>
<dbReference type="PANTHER" id="PTHR11066:SF34">
    <property type="entry name" value="ACYL-COENZYME A THIOESTERASE 8"/>
    <property type="match status" value="1"/>
</dbReference>
<dbReference type="InterPro" id="IPR049449">
    <property type="entry name" value="TesB_ACOT8-like_N"/>
</dbReference>
<reference evidence="11 12" key="1">
    <citation type="submission" date="2020-07" db="EMBL/GenBank/DDBJ databases">
        <title>Halieaceae bacterium, F7430, whole genome shotgun sequencing project.</title>
        <authorList>
            <person name="Jiang S."/>
            <person name="Liu Z.W."/>
            <person name="Du Z.J."/>
        </authorList>
    </citation>
    <scope>NUCLEOTIDE SEQUENCE [LARGE SCALE GENOMIC DNA]</scope>
    <source>
        <strain evidence="11 12">F7430</strain>
    </source>
</reference>
<evidence type="ECO:0000259" key="10">
    <source>
        <dbReference type="Pfam" id="PF13622"/>
    </source>
</evidence>
<evidence type="ECO:0000256" key="1">
    <source>
        <dbReference type="ARBA" id="ARBA00006538"/>
    </source>
</evidence>
<evidence type="ECO:0000256" key="3">
    <source>
        <dbReference type="ARBA" id="ARBA00022801"/>
    </source>
</evidence>
<dbReference type="CDD" id="cd03445">
    <property type="entry name" value="Thioesterase_II_repeat2"/>
    <property type="match status" value="1"/>
</dbReference>
<dbReference type="InterPro" id="IPR003703">
    <property type="entry name" value="Acyl_CoA_thio"/>
</dbReference>
<comment type="caution">
    <text evidence="11">The sequence shown here is derived from an EMBL/GenBank/DDBJ whole genome shotgun (WGS) entry which is preliminary data.</text>
</comment>
<name>A0A7W2TYE8_9GAMM</name>
<dbReference type="Gene3D" id="2.40.160.210">
    <property type="entry name" value="Acyl-CoA thioesterase, double hotdog domain"/>
    <property type="match status" value="1"/>
</dbReference>
<dbReference type="PANTHER" id="PTHR11066">
    <property type="entry name" value="ACYL-COA THIOESTERASE"/>
    <property type="match status" value="1"/>
</dbReference>
<comment type="similarity">
    <text evidence="1">Belongs to the C/M/P thioester hydrolase family.</text>
</comment>
<evidence type="ECO:0000256" key="8">
    <source>
        <dbReference type="ARBA" id="ARBA00079653"/>
    </source>
</evidence>
<dbReference type="EMBL" id="JACFXU010000018">
    <property type="protein sequence ID" value="MBA6414226.1"/>
    <property type="molecule type" value="Genomic_DNA"/>
</dbReference>
<proteinExistence type="inferred from homology"/>
<gene>
    <name evidence="11" type="ORF">H2508_14015</name>
</gene>
<dbReference type="GO" id="GO:0047617">
    <property type="term" value="F:fatty acyl-CoA hydrolase activity"/>
    <property type="evidence" value="ECO:0007669"/>
    <property type="project" value="UniProtKB-EC"/>
</dbReference>